<dbReference type="Proteomes" id="UP000887578">
    <property type="component" value="Unplaced"/>
</dbReference>
<evidence type="ECO:0000313" key="1">
    <source>
        <dbReference type="Proteomes" id="UP000887578"/>
    </source>
</evidence>
<keyword evidence="1" id="KW-1185">Reference proteome</keyword>
<dbReference type="AlphaFoldDB" id="A0A914QPP0"/>
<sequence length="79" mass="8508">MDLAGATVSITAPVTDPTTCLTTITISCTTGTMIRVTASIFMMVVLTPPITLRCNEPTARFFYEFTPGTFSRAFSAVCF</sequence>
<name>A0A914QPP0_9BILA</name>
<dbReference type="WBParaSite" id="PDA_v2.g5828.t1">
    <property type="protein sequence ID" value="PDA_v2.g5828.t1"/>
    <property type="gene ID" value="PDA_v2.g5828"/>
</dbReference>
<protein>
    <submittedName>
        <fullName evidence="2">Uncharacterized protein</fullName>
    </submittedName>
</protein>
<accession>A0A914QPP0</accession>
<organism evidence="1 2">
    <name type="scientific">Panagrolaimus davidi</name>
    <dbReference type="NCBI Taxonomy" id="227884"/>
    <lineage>
        <taxon>Eukaryota</taxon>
        <taxon>Metazoa</taxon>
        <taxon>Ecdysozoa</taxon>
        <taxon>Nematoda</taxon>
        <taxon>Chromadorea</taxon>
        <taxon>Rhabditida</taxon>
        <taxon>Tylenchina</taxon>
        <taxon>Panagrolaimomorpha</taxon>
        <taxon>Panagrolaimoidea</taxon>
        <taxon>Panagrolaimidae</taxon>
        <taxon>Panagrolaimus</taxon>
    </lineage>
</organism>
<reference evidence="2" key="1">
    <citation type="submission" date="2022-11" db="UniProtKB">
        <authorList>
            <consortium name="WormBaseParasite"/>
        </authorList>
    </citation>
    <scope>IDENTIFICATION</scope>
</reference>
<proteinExistence type="predicted"/>
<evidence type="ECO:0000313" key="2">
    <source>
        <dbReference type="WBParaSite" id="PDA_v2.g5828.t1"/>
    </source>
</evidence>